<feature type="chain" id="PRO_5012258964" evidence="1">
    <location>
        <begin position="23"/>
        <end position="69"/>
    </location>
</feature>
<sequence length="69" mass="7814">MFLMGMTDLLSLSFTFIGFVEFSYKNECSVFRLISSISVDSSTDDPIKSTSVNSKCIFITFFIFTNKTI</sequence>
<accession>A0A1X0QIN3</accession>
<dbReference type="Proteomes" id="UP000192501">
    <property type="component" value="Unassembled WGS sequence"/>
</dbReference>
<dbReference type="AlphaFoldDB" id="A0A1X0QIN3"/>
<keyword evidence="1" id="KW-0732">Signal</keyword>
<evidence type="ECO:0000256" key="1">
    <source>
        <dbReference type="SAM" id="SignalP"/>
    </source>
</evidence>
<gene>
    <name evidence="2" type="ORF">A0H76_3020</name>
</gene>
<dbReference type="EMBL" id="LTAI01000150">
    <property type="protein sequence ID" value="ORD99616.1"/>
    <property type="molecule type" value="Genomic_DNA"/>
</dbReference>
<reference evidence="2 3" key="1">
    <citation type="journal article" date="2017" name="Environ. Microbiol.">
        <title>Decay of the glycolytic pathway and adaptation to intranuclear parasitism within Enterocytozoonidae microsporidia.</title>
        <authorList>
            <person name="Wiredu Boakye D."/>
            <person name="Jaroenlak P."/>
            <person name="Prachumwat A."/>
            <person name="Williams T.A."/>
            <person name="Bateman K.S."/>
            <person name="Itsathitphaisarn O."/>
            <person name="Sritunyalucksana K."/>
            <person name="Paszkiewicz K.H."/>
            <person name="Moore K.A."/>
            <person name="Stentiford G.D."/>
            <person name="Williams B.A."/>
        </authorList>
    </citation>
    <scope>NUCLEOTIDE SEQUENCE [LARGE SCALE GENOMIC DNA]</scope>
    <source>
        <strain evidence="3">canceri</strain>
    </source>
</reference>
<name>A0A1X0QIN3_9MICR</name>
<comment type="caution">
    <text evidence="2">The sequence shown here is derived from an EMBL/GenBank/DDBJ whole genome shotgun (WGS) entry which is preliminary data.</text>
</comment>
<protein>
    <submittedName>
        <fullName evidence="2">Uncharacterized protein</fullName>
    </submittedName>
</protein>
<feature type="signal peptide" evidence="1">
    <location>
        <begin position="1"/>
        <end position="22"/>
    </location>
</feature>
<organism evidence="2 3">
    <name type="scientific">Hepatospora eriocheir</name>
    <dbReference type="NCBI Taxonomy" id="1081669"/>
    <lineage>
        <taxon>Eukaryota</taxon>
        <taxon>Fungi</taxon>
        <taxon>Fungi incertae sedis</taxon>
        <taxon>Microsporidia</taxon>
        <taxon>Hepatosporidae</taxon>
        <taxon>Hepatospora</taxon>
    </lineage>
</organism>
<evidence type="ECO:0000313" key="2">
    <source>
        <dbReference type="EMBL" id="ORD99616.1"/>
    </source>
</evidence>
<dbReference type="VEuPathDB" id="MicrosporidiaDB:A0H76_3020"/>
<proteinExistence type="predicted"/>
<evidence type="ECO:0000313" key="3">
    <source>
        <dbReference type="Proteomes" id="UP000192501"/>
    </source>
</evidence>